<name>A0A1B4XJA8_9GAMM</name>
<dbReference type="RefSeq" id="WP_096361590.1">
    <property type="nucleotide sequence ID" value="NZ_AP014879.1"/>
</dbReference>
<protein>
    <submittedName>
        <fullName evidence="1">GTP-binding protein</fullName>
    </submittedName>
</protein>
<keyword evidence="2" id="KW-1185">Reference proteome</keyword>
<sequence>MHGEHHHDLAQEFPELKQRVHELKLTSPEFNQLYAEYRELDKAIYRIEEEIETPSDSYTEELKKKRVRLKDKLYAMLATVRP</sequence>
<dbReference type="AlphaFoldDB" id="A0A1B4XJA8"/>
<dbReference type="OrthoDB" id="1263265at2"/>
<evidence type="ECO:0000313" key="2">
    <source>
        <dbReference type="Proteomes" id="UP000243180"/>
    </source>
</evidence>
<dbReference type="InterPro" id="IPR007420">
    <property type="entry name" value="DUF465"/>
</dbReference>
<gene>
    <name evidence="1" type="ORF">SCL_2618</name>
</gene>
<dbReference type="Pfam" id="PF04325">
    <property type="entry name" value="DUF465"/>
    <property type="match status" value="1"/>
</dbReference>
<organism evidence="1 2">
    <name type="scientific">Sulfuricaulis limicola</name>
    <dbReference type="NCBI Taxonomy" id="1620215"/>
    <lineage>
        <taxon>Bacteria</taxon>
        <taxon>Pseudomonadati</taxon>
        <taxon>Pseudomonadota</taxon>
        <taxon>Gammaproteobacteria</taxon>
        <taxon>Acidiferrobacterales</taxon>
        <taxon>Acidiferrobacteraceae</taxon>
        <taxon>Sulfuricaulis</taxon>
    </lineage>
</organism>
<dbReference type="InterPro" id="IPR038444">
    <property type="entry name" value="DUF465_sf"/>
</dbReference>
<dbReference type="EMBL" id="AP014879">
    <property type="protein sequence ID" value="BAV34895.1"/>
    <property type="molecule type" value="Genomic_DNA"/>
</dbReference>
<dbReference type="InParanoid" id="A0A1B4XJA8"/>
<reference evidence="1 2" key="1">
    <citation type="submission" date="2015-05" db="EMBL/GenBank/DDBJ databases">
        <title>Complete genome sequence of a sulfur-oxidizing gammaproteobacterium strain HA5.</title>
        <authorList>
            <person name="Miura A."/>
            <person name="Kojima H."/>
            <person name="Fukui M."/>
        </authorList>
    </citation>
    <scope>NUCLEOTIDE SEQUENCE [LARGE SCALE GENOMIC DNA]</scope>
    <source>
        <strain evidence="1 2">HA5</strain>
    </source>
</reference>
<accession>A0A1B4XJA8</accession>
<dbReference type="Gene3D" id="6.10.280.50">
    <property type="match status" value="1"/>
</dbReference>
<proteinExistence type="predicted"/>
<dbReference type="KEGG" id="slim:SCL_2618"/>
<dbReference type="Proteomes" id="UP000243180">
    <property type="component" value="Chromosome"/>
</dbReference>
<evidence type="ECO:0000313" key="1">
    <source>
        <dbReference type="EMBL" id="BAV34895.1"/>
    </source>
</evidence>